<dbReference type="Proteomes" id="UP000027661">
    <property type="component" value="Unassembled WGS sequence"/>
</dbReference>
<evidence type="ECO:0000313" key="2">
    <source>
        <dbReference type="Proteomes" id="UP000027661"/>
    </source>
</evidence>
<dbReference type="PATRIC" id="fig|1339352.3.peg.307"/>
<evidence type="ECO:0000313" key="1">
    <source>
        <dbReference type="EMBL" id="KDS56519.1"/>
    </source>
</evidence>
<gene>
    <name evidence="1" type="ORF">M099_0313</name>
</gene>
<dbReference type="AlphaFoldDB" id="A0A069SNF8"/>
<organism evidence="1 2">
    <name type="scientific">Phocaeicola vulgatus str. 3975 RP4</name>
    <dbReference type="NCBI Taxonomy" id="1339352"/>
    <lineage>
        <taxon>Bacteria</taxon>
        <taxon>Pseudomonadati</taxon>
        <taxon>Bacteroidota</taxon>
        <taxon>Bacteroidia</taxon>
        <taxon>Bacteroidales</taxon>
        <taxon>Bacteroidaceae</taxon>
        <taxon>Phocaeicola</taxon>
    </lineage>
</organism>
<comment type="caution">
    <text evidence="1">The sequence shown here is derived from an EMBL/GenBank/DDBJ whole genome shotgun (WGS) entry which is preliminary data.</text>
</comment>
<accession>A0A069SNF8</accession>
<name>A0A069SNF8_PHOVU</name>
<sequence>MNDHISLKKVKYLRGTCTWCYFARKHILLCPRRYLTFLYNNTDLIAAKLKQ</sequence>
<proteinExistence type="predicted"/>
<dbReference type="EMBL" id="JNHM01000004">
    <property type="protein sequence ID" value="KDS56519.1"/>
    <property type="molecule type" value="Genomic_DNA"/>
</dbReference>
<reference evidence="1 2" key="1">
    <citation type="submission" date="2014-04" db="EMBL/GenBank/DDBJ databases">
        <authorList>
            <person name="Sears C."/>
            <person name="Carroll K."/>
            <person name="Sack B.R."/>
            <person name="Qadri F."/>
            <person name="Myers L.L."/>
            <person name="Chung G.-T."/>
            <person name="Escheverria P."/>
            <person name="Fraser C.M."/>
            <person name="Sadzewicz L."/>
            <person name="Shefchek K.A."/>
            <person name="Tallon L."/>
            <person name="Das S.P."/>
            <person name="Daugherty S."/>
            <person name="Mongodin E.F."/>
        </authorList>
    </citation>
    <scope>NUCLEOTIDE SEQUENCE [LARGE SCALE GENOMIC DNA]</scope>
    <source>
        <strain evidence="1 2">3975 RP4</strain>
    </source>
</reference>
<protein>
    <submittedName>
        <fullName evidence="1">Uncharacterized protein</fullName>
    </submittedName>
</protein>